<accession>A0A6J6PHZ9</accession>
<dbReference type="InterPro" id="IPR011032">
    <property type="entry name" value="GroES-like_sf"/>
</dbReference>
<dbReference type="SMART" id="SM00829">
    <property type="entry name" value="PKS_ER"/>
    <property type="match status" value="1"/>
</dbReference>
<evidence type="ECO:0000313" key="3">
    <source>
        <dbReference type="EMBL" id="CAB4696393.1"/>
    </source>
</evidence>
<sequence>MTRVVVATAFGGPEVLSVTEQPLAEPSTGQARVRVHAIGVNPVETKVRSGLFGADPATLPRRLGSEAAGVVTGVGPDTDAVAVGDEVIVFRADGAYAADLVVAVEELTPKPATLTWEQAGALMLTGTTAVHALSATAVADGETVLVHGASGGVGLMAVQLAALRGARVLATASPARHDLLRELGAEPVAYGAGLLDRLRDLAPDGIDAALDLVGTDEALDVSLALVAPERIATIANFSRGPGAGVRVLGGGPGADPGTEVRAAARADLARLADAGSLRVVVAATYPLEDVADAHRLIEEGHTTGKIVLVP</sequence>
<reference evidence="3" key="1">
    <citation type="submission" date="2020-05" db="EMBL/GenBank/DDBJ databases">
        <authorList>
            <person name="Chiriac C."/>
            <person name="Salcher M."/>
            <person name="Ghai R."/>
            <person name="Kavagutti S V."/>
        </authorList>
    </citation>
    <scope>NUCLEOTIDE SEQUENCE</scope>
</reference>
<dbReference type="InterPro" id="IPR013154">
    <property type="entry name" value="ADH-like_N"/>
</dbReference>
<dbReference type="Pfam" id="PF08240">
    <property type="entry name" value="ADH_N"/>
    <property type="match status" value="1"/>
</dbReference>
<dbReference type="EMBL" id="CAEZXR010000060">
    <property type="protein sequence ID" value="CAB4696393.1"/>
    <property type="molecule type" value="Genomic_DNA"/>
</dbReference>
<dbReference type="GO" id="GO:0016491">
    <property type="term" value="F:oxidoreductase activity"/>
    <property type="evidence" value="ECO:0007669"/>
    <property type="project" value="InterPro"/>
</dbReference>
<dbReference type="SUPFAM" id="SSF51735">
    <property type="entry name" value="NAD(P)-binding Rossmann-fold domains"/>
    <property type="match status" value="1"/>
</dbReference>
<evidence type="ECO:0000259" key="2">
    <source>
        <dbReference type="SMART" id="SM00829"/>
    </source>
</evidence>
<dbReference type="InterPro" id="IPR020843">
    <property type="entry name" value="ER"/>
</dbReference>
<protein>
    <submittedName>
        <fullName evidence="3">Unannotated protein</fullName>
    </submittedName>
</protein>
<dbReference type="InterPro" id="IPR051603">
    <property type="entry name" value="Zinc-ADH_QOR/CCCR"/>
</dbReference>
<dbReference type="Gene3D" id="3.40.50.720">
    <property type="entry name" value="NAD(P)-binding Rossmann-like Domain"/>
    <property type="match status" value="1"/>
</dbReference>
<feature type="domain" description="Enoyl reductase (ER)" evidence="2">
    <location>
        <begin position="11"/>
        <end position="308"/>
    </location>
</feature>
<dbReference type="PANTHER" id="PTHR44154">
    <property type="entry name" value="QUINONE OXIDOREDUCTASE"/>
    <property type="match status" value="1"/>
</dbReference>
<keyword evidence="1" id="KW-0521">NADP</keyword>
<dbReference type="AlphaFoldDB" id="A0A6J6PHZ9"/>
<evidence type="ECO:0000256" key="1">
    <source>
        <dbReference type="ARBA" id="ARBA00022857"/>
    </source>
</evidence>
<name>A0A6J6PHZ9_9ZZZZ</name>
<organism evidence="3">
    <name type="scientific">freshwater metagenome</name>
    <dbReference type="NCBI Taxonomy" id="449393"/>
    <lineage>
        <taxon>unclassified sequences</taxon>
        <taxon>metagenomes</taxon>
        <taxon>ecological metagenomes</taxon>
    </lineage>
</organism>
<dbReference type="PANTHER" id="PTHR44154:SF1">
    <property type="entry name" value="QUINONE OXIDOREDUCTASE"/>
    <property type="match status" value="1"/>
</dbReference>
<gene>
    <name evidence="3" type="ORF">UFOPK2579_00696</name>
</gene>
<dbReference type="Gene3D" id="3.90.180.10">
    <property type="entry name" value="Medium-chain alcohol dehydrogenases, catalytic domain"/>
    <property type="match status" value="1"/>
</dbReference>
<dbReference type="SUPFAM" id="SSF50129">
    <property type="entry name" value="GroES-like"/>
    <property type="match status" value="1"/>
</dbReference>
<dbReference type="Pfam" id="PF13602">
    <property type="entry name" value="ADH_zinc_N_2"/>
    <property type="match status" value="1"/>
</dbReference>
<dbReference type="InterPro" id="IPR036291">
    <property type="entry name" value="NAD(P)-bd_dom_sf"/>
</dbReference>
<dbReference type="CDD" id="cd05289">
    <property type="entry name" value="MDR_like_2"/>
    <property type="match status" value="1"/>
</dbReference>
<proteinExistence type="predicted"/>